<proteinExistence type="predicted"/>
<dbReference type="PANTHER" id="PTHR21503:SF8">
    <property type="entry name" value="F-BOX ASSOCIATED DOMAIN-CONTAINING PROTEIN-RELATED"/>
    <property type="match status" value="1"/>
</dbReference>
<dbReference type="RefSeq" id="XP_053580489.1">
    <property type="nucleotide sequence ID" value="XM_053731576.1"/>
</dbReference>
<dbReference type="PANTHER" id="PTHR21503">
    <property type="entry name" value="F-BOX-CONTAINING HYPOTHETICAL PROTEIN C.ELEGANS"/>
    <property type="match status" value="1"/>
</dbReference>
<dbReference type="InterPro" id="IPR001810">
    <property type="entry name" value="F-box_dom"/>
</dbReference>
<accession>A0A6A5G4W3</accession>
<gene>
    <name evidence="2" type="ORF">GCK72_016593</name>
</gene>
<dbReference type="PROSITE" id="PS50181">
    <property type="entry name" value="FBOX"/>
    <property type="match status" value="1"/>
</dbReference>
<comment type="caution">
    <text evidence="2">The sequence shown here is derived from an EMBL/GenBank/DDBJ whole genome shotgun (WGS) entry which is preliminary data.</text>
</comment>
<evidence type="ECO:0000259" key="1">
    <source>
        <dbReference type="PROSITE" id="PS50181"/>
    </source>
</evidence>
<evidence type="ECO:0000313" key="2">
    <source>
        <dbReference type="EMBL" id="KAF1750048.1"/>
    </source>
</evidence>
<dbReference type="AlphaFoldDB" id="A0A6A5G4W3"/>
<dbReference type="Proteomes" id="UP000483820">
    <property type="component" value="Chromosome V"/>
</dbReference>
<name>A0A6A5G4W3_CAERE</name>
<evidence type="ECO:0000313" key="3">
    <source>
        <dbReference type="Proteomes" id="UP000483820"/>
    </source>
</evidence>
<feature type="domain" description="F-box" evidence="1">
    <location>
        <begin position="1"/>
        <end position="48"/>
    </location>
</feature>
<sequence>MKLLKFPSLVQQQIFGFIEFNNLLVLSFCSKRTRYLIQSLQRYQWMNIKFVKYSIDENDKIYVSVRSETINGFFILSPITPKQPVITPMDVFGMGPEIPICVHPRYFGNQYLYDKEQKHLVVHGIHDYLYAFFGSSIDYEVESVGNELPPSLKNINRTCINVPKNTTAEELEACFTASPNQEYIEIDGHFNGILSTNSVIYGAKHLRVYFKGNHGDEILLRFRGARLQFHSTKFHDSTISQFLKEWKSNQGFQNLKSLSIGSDWKNNYNAPKLLKDIDVKQLDQAEDIVHISWQMSCSYYRPERLFSELPSKSGKVGFDYLIRDGDGEKASVFIEDHDVCFALWKGNSSVMETIDR</sequence>
<reference evidence="2 3" key="1">
    <citation type="submission" date="2019-12" db="EMBL/GenBank/DDBJ databases">
        <title>Chromosome-level assembly of the Caenorhabditis remanei genome.</title>
        <authorList>
            <person name="Teterina A.A."/>
            <person name="Willis J.H."/>
            <person name="Phillips P.C."/>
        </authorList>
    </citation>
    <scope>NUCLEOTIDE SEQUENCE [LARGE SCALE GENOMIC DNA]</scope>
    <source>
        <strain evidence="2 3">PX506</strain>
        <tissue evidence="2">Whole organism</tissue>
    </source>
</reference>
<protein>
    <recommendedName>
        <fullName evidence="1">F-box domain-containing protein</fullName>
    </recommendedName>
</protein>
<dbReference type="Pfam" id="PF00646">
    <property type="entry name" value="F-box"/>
    <property type="match status" value="1"/>
</dbReference>
<dbReference type="GeneID" id="78776354"/>
<dbReference type="KEGG" id="crq:GCK72_016593"/>
<dbReference type="CTD" id="78776354"/>
<dbReference type="EMBL" id="WUAV01000005">
    <property type="protein sequence ID" value="KAF1750048.1"/>
    <property type="molecule type" value="Genomic_DNA"/>
</dbReference>
<organism evidence="2 3">
    <name type="scientific">Caenorhabditis remanei</name>
    <name type="common">Caenorhabditis vulgaris</name>
    <dbReference type="NCBI Taxonomy" id="31234"/>
    <lineage>
        <taxon>Eukaryota</taxon>
        <taxon>Metazoa</taxon>
        <taxon>Ecdysozoa</taxon>
        <taxon>Nematoda</taxon>
        <taxon>Chromadorea</taxon>
        <taxon>Rhabditida</taxon>
        <taxon>Rhabditina</taxon>
        <taxon>Rhabditomorpha</taxon>
        <taxon>Rhabditoidea</taxon>
        <taxon>Rhabditidae</taxon>
        <taxon>Peloderinae</taxon>
        <taxon>Caenorhabditis</taxon>
    </lineage>
</organism>